<name>A0A9W8BDD0_9FUNG</name>
<dbReference type="Gene3D" id="2.70.50.70">
    <property type="match status" value="1"/>
</dbReference>
<dbReference type="PANTHER" id="PTHR36182">
    <property type="entry name" value="PROTEIN, PUTATIVE (AFU_ORTHOLOGUE AFUA_6G10930)-RELATED"/>
    <property type="match status" value="1"/>
</dbReference>
<comment type="caution">
    <text evidence="1">The sequence shown here is derived from an EMBL/GenBank/DDBJ whole genome shotgun (WGS) entry which is preliminary data.</text>
</comment>
<dbReference type="PANTHER" id="PTHR36182:SF1">
    <property type="entry name" value="PROTEIN, PUTATIVE (AFU_ORTHOLOGUE AFUA_6G10930)-RELATED"/>
    <property type="match status" value="1"/>
</dbReference>
<evidence type="ECO:0008006" key="3">
    <source>
        <dbReference type="Google" id="ProtNLM"/>
    </source>
</evidence>
<keyword evidence="2" id="KW-1185">Reference proteome</keyword>
<dbReference type="AlphaFoldDB" id="A0A9W8BDD0"/>
<protein>
    <recommendedName>
        <fullName evidence="3">Chitin-binding type-4 domain-containing protein</fullName>
    </recommendedName>
</protein>
<dbReference type="EMBL" id="JANBQF010000398">
    <property type="protein sequence ID" value="KAJ2001518.1"/>
    <property type="molecule type" value="Genomic_DNA"/>
</dbReference>
<dbReference type="OrthoDB" id="2342176at2759"/>
<reference evidence="1" key="1">
    <citation type="submission" date="2022-07" db="EMBL/GenBank/DDBJ databases">
        <title>Phylogenomic reconstructions and comparative analyses of Kickxellomycotina fungi.</title>
        <authorList>
            <person name="Reynolds N.K."/>
            <person name="Stajich J.E."/>
            <person name="Barry K."/>
            <person name="Grigoriev I.V."/>
            <person name="Crous P."/>
            <person name="Smith M.E."/>
        </authorList>
    </citation>
    <scope>NUCLEOTIDE SEQUENCE</scope>
    <source>
        <strain evidence="1">IMI 214461</strain>
    </source>
</reference>
<evidence type="ECO:0000313" key="1">
    <source>
        <dbReference type="EMBL" id="KAJ2001518.1"/>
    </source>
</evidence>
<gene>
    <name evidence="1" type="ORF">H4R26_004094</name>
</gene>
<dbReference type="Proteomes" id="UP001150907">
    <property type="component" value="Unassembled WGS sequence"/>
</dbReference>
<evidence type="ECO:0000313" key="2">
    <source>
        <dbReference type="Proteomes" id="UP001150907"/>
    </source>
</evidence>
<sequence length="180" mass="19390">MSMISPCPRYNSNGIACPALPPGQAIDYNESSPIASGGVALQPICKYTTPWPTLSASWVAGQSLTVVFDSYGSPHNGGHCEWSVSFDSGNTFAVVHRVLSHCFYDSNNNRVNNYTFALPADLPSSGSAVFSWSWINASGNREFYMNCADVSITGSSSTSYTGPQMVIANYPGYPMIPEFE</sequence>
<proteinExistence type="predicted"/>
<accession>A0A9W8BDD0</accession>
<organism evidence="1 2">
    <name type="scientific">Coemansia thaxteri</name>
    <dbReference type="NCBI Taxonomy" id="2663907"/>
    <lineage>
        <taxon>Eukaryota</taxon>
        <taxon>Fungi</taxon>
        <taxon>Fungi incertae sedis</taxon>
        <taxon>Zoopagomycota</taxon>
        <taxon>Kickxellomycotina</taxon>
        <taxon>Kickxellomycetes</taxon>
        <taxon>Kickxellales</taxon>
        <taxon>Kickxellaceae</taxon>
        <taxon>Coemansia</taxon>
    </lineage>
</organism>
<feature type="non-terminal residue" evidence="1">
    <location>
        <position position="180"/>
    </location>
</feature>